<dbReference type="Pfam" id="PF00856">
    <property type="entry name" value="SET"/>
    <property type="match status" value="1"/>
</dbReference>
<dbReference type="AlphaFoldDB" id="A0A4Y9ZVG6"/>
<feature type="domain" description="SET" evidence="1">
    <location>
        <begin position="1"/>
        <end position="158"/>
    </location>
</feature>
<dbReference type="Proteomes" id="UP000298061">
    <property type="component" value="Unassembled WGS sequence"/>
</dbReference>
<evidence type="ECO:0000313" key="3">
    <source>
        <dbReference type="Proteomes" id="UP000298061"/>
    </source>
</evidence>
<keyword evidence="3" id="KW-1185">Reference proteome</keyword>
<accession>A0A4Y9ZVG6</accession>
<evidence type="ECO:0000313" key="2">
    <source>
        <dbReference type="EMBL" id="TFY78047.1"/>
    </source>
</evidence>
<dbReference type="OrthoDB" id="5945798at2759"/>
<evidence type="ECO:0000259" key="1">
    <source>
        <dbReference type="PROSITE" id="PS50280"/>
    </source>
</evidence>
<protein>
    <recommendedName>
        <fullName evidence="1">SET domain-containing protein</fullName>
    </recommendedName>
</protein>
<sequence>MFATRDIAAGELVFAERALVIAPLLMPGITILGVERAEAEKDLLKHREALLERLLDRMQHEDATGFLALANSRTHATSRVLHGILELNARAIIASEMRPAIAGFSVESVFGLGGTCAVLSRINHSPNTIISFDISSFSFAVRVVRDVPAGSQITLSHPMHAAKR</sequence>
<gene>
    <name evidence="2" type="ORF">EWM64_g5963</name>
</gene>
<dbReference type="InterPro" id="IPR046341">
    <property type="entry name" value="SET_dom_sf"/>
</dbReference>
<dbReference type="SUPFAM" id="SSF82199">
    <property type="entry name" value="SET domain"/>
    <property type="match status" value="1"/>
</dbReference>
<reference evidence="2 3" key="1">
    <citation type="submission" date="2019-02" db="EMBL/GenBank/DDBJ databases">
        <title>Genome sequencing of the rare red list fungi Hericium alpestre (H. flagellum).</title>
        <authorList>
            <person name="Buettner E."/>
            <person name="Kellner H."/>
        </authorList>
    </citation>
    <scope>NUCLEOTIDE SEQUENCE [LARGE SCALE GENOMIC DNA]</scope>
    <source>
        <strain evidence="2 3">DSM 108284</strain>
    </source>
</reference>
<comment type="caution">
    <text evidence="2">The sequence shown here is derived from an EMBL/GenBank/DDBJ whole genome shotgun (WGS) entry which is preliminary data.</text>
</comment>
<dbReference type="STRING" id="135208.A0A4Y9ZVG6"/>
<proteinExistence type="predicted"/>
<dbReference type="Gene3D" id="2.170.270.10">
    <property type="entry name" value="SET domain"/>
    <property type="match status" value="1"/>
</dbReference>
<dbReference type="PROSITE" id="PS50280">
    <property type="entry name" value="SET"/>
    <property type="match status" value="1"/>
</dbReference>
<name>A0A4Y9ZVG6_9AGAM</name>
<dbReference type="EMBL" id="SFCI01000760">
    <property type="protein sequence ID" value="TFY78047.1"/>
    <property type="molecule type" value="Genomic_DNA"/>
</dbReference>
<dbReference type="InterPro" id="IPR001214">
    <property type="entry name" value="SET_dom"/>
</dbReference>
<organism evidence="2 3">
    <name type="scientific">Hericium alpestre</name>
    <dbReference type="NCBI Taxonomy" id="135208"/>
    <lineage>
        <taxon>Eukaryota</taxon>
        <taxon>Fungi</taxon>
        <taxon>Dikarya</taxon>
        <taxon>Basidiomycota</taxon>
        <taxon>Agaricomycotina</taxon>
        <taxon>Agaricomycetes</taxon>
        <taxon>Russulales</taxon>
        <taxon>Hericiaceae</taxon>
        <taxon>Hericium</taxon>
    </lineage>
</organism>